<protein>
    <recommendedName>
        <fullName evidence="3">Secreted protein</fullName>
    </recommendedName>
</protein>
<comment type="caution">
    <text evidence="1">The sequence shown here is derived from an EMBL/GenBank/DDBJ whole genome shotgun (WGS) entry which is preliminary data.</text>
</comment>
<sequence>MTWSSLLSVWSKTFRRKRADLSLLIFSSNGIYGSMRCATRNEILRRCIRPPSTMWLTSSMPLTRKFLGGGYLCTARKQFTTRAIPTTAVAVNRNGSRNSEVQ</sequence>
<organism evidence="1 2">
    <name type="scientific">Apiospora arundinis</name>
    <dbReference type="NCBI Taxonomy" id="335852"/>
    <lineage>
        <taxon>Eukaryota</taxon>
        <taxon>Fungi</taxon>
        <taxon>Dikarya</taxon>
        <taxon>Ascomycota</taxon>
        <taxon>Pezizomycotina</taxon>
        <taxon>Sordariomycetes</taxon>
        <taxon>Xylariomycetidae</taxon>
        <taxon>Amphisphaeriales</taxon>
        <taxon>Apiosporaceae</taxon>
        <taxon>Apiospora</taxon>
    </lineage>
</organism>
<proteinExistence type="predicted"/>
<gene>
    <name evidence="1" type="ORF">PGQ11_001788</name>
</gene>
<dbReference type="EMBL" id="JAPCWZ010000002">
    <property type="protein sequence ID" value="KAK8876842.1"/>
    <property type="molecule type" value="Genomic_DNA"/>
</dbReference>
<evidence type="ECO:0008006" key="3">
    <source>
        <dbReference type="Google" id="ProtNLM"/>
    </source>
</evidence>
<keyword evidence="2" id="KW-1185">Reference proteome</keyword>
<reference evidence="1 2" key="1">
    <citation type="journal article" date="2024" name="IMA Fungus">
        <title>Apiospora arundinis, a panoply of carbohydrate-active enzymes and secondary metabolites.</title>
        <authorList>
            <person name="Sorensen T."/>
            <person name="Petersen C."/>
            <person name="Muurmann A.T."/>
            <person name="Christiansen J.V."/>
            <person name="Brundto M.L."/>
            <person name="Overgaard C.K."/>
            <person name="Boysen A.T."/>
            <person name="Wollenberg R.D."/>
            <person name="Larsen T.O."/>
            <person name="Sorensen J.L."/>
            <person name="Nielsen K.L."/>
            <person name="Sondergaard T.E."/>
        </authorList>
    </citation>
    <scope>NUCLEOTIDE SEQUENCE [LARGE SCALE GENOMIC DNA]</scope>
    <source>
        <strain evidence="1 2">AAU 773</strain>
    </source>
</reference>
<accession>A0ABR2JGS8</accession>
<name>A0ABR2JGS8_9PEZI</name>
<evidence type="ECO:0000313" key="2">
    <source>
        <dbReference type="Proteomes" id="UP001390339"/>
    </source>
</evidence>
<dbReference type="Proteomes" id="UP001390339">
    <property type="component" value="Unassembled WGS sequence"/>
</dbReference>
<evidence type="ECO:0000313" key="1">
    <source>
        <dbReference type="EMBL" id="KAK8876842.1"/>
    </source>
</evidence>